<dbReference type="EMBL" id="CAQQ02005316">
    <property type="status" value="NOT_ANNOTATED_CDS"/>
    <property type="molecule type" value="Genomic_DNA"/>
</dbReference>
<dbReference type="HOGENOM" id="CLU_2446992_0_0_1"/>
<protein>
    <submittedName>
        <fullName evidence="1">Uncharacterized protein</fullName>
    </submittedName>
</protein>
<proteinExistence type="predicted"/>
<sequence>MLWHVLICILYSSTEPEGKALLEDLSKLNKPLEITFEEMLKLMRQCEQIDKLNEKSKRKNRGEIIKEQNTSLQGSIFPKSPLSLLNGIIP</sequence>
<dbReference type="EnsemblMetazoa" id="MESCA009775-RA">
    <property type="protein sequence ID" value="MESCA009775-PA"/>
    <property type="gene ID" value="MESCA009775"/>
</dbReference>
<organism evidence="1 2">
    <name type="scientific">Megaselia scalaris</name>
    <name type="common">Humpbacked fly</name>
    <name type="synonym">Phora scalaris</name>
    <dbReference type="NCBI Taxonomy" id="36166"/>
    <lineage>
        <taxon>Eukaryota</taxon>
        <taxon>Metazoa</taxon>
        <taxon>Ecdysozoa</taxon>
        <taxon>Arthropoda</taxon>
        <taxon>Hexapoda</taxon>
        <taxon>Insecta</taxon>
        <taxon>Pterygota</taxon>
        <taxon>Neoptera</taxon>
        <taxon>Endopterygota</taxon>
        <taxon>Diptera</taxon>
        <taxon>Brachycera</taxon>
        <taxon>Muscomorpha</taxon>
        <taxon>Platypezoidea</taxon>
        <taxon>Phoridae</taxon>
        <taxon>Megaseliini</taxon>
        <taxon>Megaselia</taxon>
    </lineage>
</organism>
<dbReference type="AlphaFoldDB" id="T1H0T4"/>
<name>T1H0T4_MEGSC</name>
<keyword evidence="2" id="KW-1185">Reference proteome</keyword>
<reference evidence="1" key="2">
    <citation type="submission" date="2015-06" db="UniProtKB">
        <authorList>
            <consortium name="EnsemblMetazoa"/>
        </authorList>
    </citation>
    <scope>IDENTIFICATION</scope>
</reference>
<dbReference type="STRING" id="36166.T1H0T4"/>
<accession>T1H0T4</accession>
<evidence type="ECO:0000313" key="1">
    <source>
        <dbReference type="EnsemblMetazoa" id="MESCA009775-PA"/>
    </source>
</evidence>
<reference evidence="2" key="1">
    <citation type="submission" date="2013-02" db="EMBL/GenBank/DDBJ databases">
        <authorList>
            <person name="Hughes D."/>
        </authorList>
    </citation>
    <scope>NUCLEOTIDE SEQUENCE</scope>
    <source>
        <strain>Durham</strain>
        <strain evidence="2">NC isolate 2 -- Noor lab</strain>
    </source>
</reference>
<evidence type="ECO:0000313" key="2">
    <source>
        <dbReference type="Proteomes" id="UP000015102"/>
    </source>
</evidence>
<dbReference type="Proteomes" id="UP000015102">
    <property type="component" value="Unassembled WGS sequence"/>
</dbReference>